<dbReference type="InterPro" id="IPR025669">
    <property type="entry name" value="AAA_dom"/>
</dbReference>
<dbReference type="AlphaFoldDB" id="A0A0T9M157"/>
<evidence type="ECO:0000313" key="2">
    <source>
        <dbReference type="EMBL" id="CNF48364.1"/>
    </source>
</evidence>
<sequence>MSIYAIWNNKGGVGKSYLTFQLASEYARQNPQKKVLVVDLCPQANSSSMLLGGMIEGENQLTRIHTQQPKRTISGYIDERIRSPYVSPNSGANYITQVFPLNRRIPNNVYLVVGDEQLETQSSRVSSAANPGPQDAWRSVHLWIRDLIDDIRISWNNEDCCVFVDCNPSFSIYTELALSASDRLLIPFSADGSSKRAVKAILSLVYGVQRHAGEPLSEFVIESRRWRMQAPLIYMYVGNRLTQMNSSSASAFRTVVSEIGEEIWSVWQNSPQVFCVHPNGAATPGNKRAFKAMFQYEVSDANSASVVSGALGIPIASLTAGQKDVAGRSITVNQSQLDKQVPNVRDLAMNIE</sequence>
<dbReference type="SUPFAM" id="SSF52540">
    <property type="entry name" value="P-loop containing nucleoside triphosphate hydrolases"/>
    <property type="match status" value="1"/>
</dbReference>
<evidence type="ECO:0000259" key="1">
    <source>
        <dbReference type="Pfam" id="PF13614"/>
    </source>
</evidence>
<organism evidence="2 3">
    <name type="scientific">Yersinia intermedia</name>
    <dbReference type="NCBI Taxonomy" id="631"/>
    <lineage>
        <taxon>Bacteria</taxon>
        <taxon>Pseudomonadati</taxon>
        <taxon>Pseudomonadota</taxon>
        <taxon>Gammaproteobacteria</taxon>
        <taxon>Enterobacterales</taxon>
        <taxon>Yersiniaceae</taxon>
        <taxon>Yersinia</taxon>
    </lineage>
</organism>
<proteinExistence type="predicted"/>
<dbReference type="Gene3D" id="3.40.50.300">
    <property type="entry name" value="P-loop containing nucleotide triphosphate hydrolases"/>
    <property type="match status" value="1"/>
</dbReference>
<dbReference type="OrthoDB" id="9815116at2"/>
<dbReference type="InterPro" id="IPR027417">
    <property type="entry name" value="P-loop_NTPase"/>
</dbReference>
<name>A0A0T9M157_YERIN</name>
<dbReference type="Pfam" id="PF13614">
    <property type="entry name" value="AAA_31"/>
    <property type="match status" value="1"/>
</dbReference>
<dbReference type="PANTHER" id="PTHR13696:SF99">
    <property type="entry name" value="COBYRINIC ACID AC-DIAMIDE SYNTHASE"/>
    <property type="match status" value="1"/>
</dbReference>
<accession>A0A0T9M157</accession>
<gene>
    <name evidence="2" type="ORF">ERS008530_01315</name>
</gene>
<feature type="domain" description="AAA" evidence="1">
    <location>
        <begin position="2"/>
        <end position="211"/>
    </location>
</feature>
<dbReference type="EMBL" id="CPZJ01000004">
    <property type="protein sequence ID" value="CNF48364.1"/>
    <property type="molecule type" value="Genomic_DNA"/>
</dbReference>
<dbReference type="CDD" id="cd02042">
    <property type="entry name" value="ParAB_family"/>
    <property type="match status" value="1"/>
</dbReference>
<dbReference type="RefSeq" id="WP_050073167.1">
    <property type="nucleotide sequence ID" value="NZ_CPZJ01000004.1"/>
</dbReference>
<dbReference type="InterPro" id="IPR050678">
    <property type="entry name" value="DNA_Partitioning_ATPase"/>
</dbReference>
<dbReference type="PANTHER" id="PTHR13696">
    <property type="entry name" value="P-LOOP CONTAINING NUCLEOSIDE TRIPHOSPHATE HYDROLASE"/>
    <property type="match status" value="1"/>
</dbReference>
<reference evidence="2 3" key="1">
    <citation type="submission" date="2015-03" db="EMBL/GenBank/DDBJ databases">
        <authorList>
            <person name="Murphy D."/>
        </authorList>
    </citation>
    <scope>NUCLEOTIDE SEQUENCE [LARGE SCALE GENOMIC DNA]</scope>
    <source>
        <strain evidence="2 3">BR165/97</strain>
    </source>
</reference>
<protein>
    <submittedName>
        <fullName evidence="2">Septum formation inhibitor-activating ATPase</fullName>
    </submittedName>
</protein>
<dbReference type="Proteomes" id="UP000038750">
    <property type="component" value="Unassembled WGS sequence"/>
</dbReference>
<evidence type="ECO:0000313" key="3">
    <source>
        <dbReference type="Proteomes" id="UP000038750"/>
    </source>
</evidence>